<feature type="binding site" evidence="7">
    <location>
        <position position="152"/>
    </location>
    <ligand>
        <name>Mg(2+)</name>
        <dbReference type="ChEBI" id="CHEBI:18420"/>
    </ligand>
</feature>
<dbReference type="GO" id="GO:0071555">
    <property type="term" value="P:cell wall organization"/>
    <property type="evidence" value="ECO:0007669"/>
    <property type="project" value="TreeGrafter"/>
</dbReference>
<reference evidence="9" key="1">
    <citation type="submission" date="2020-02" db="EMBL/GenBank/DDBJ databases">
        <authorList>
            <person name="Meier V. D."/>
        </authorList>
    </citation>
    <scope>NUCLEOTIDE SEQUENCE</scope>
    <source>
        <strain evidence="9">AVDCRST_MAG45</strain>
    </source>
</reference>
<dbReference type="CDD" id="cd06853">
    <property type="entry name" value="GT_WecA_like"/>
    <property type="match status" value="1"/>
</dbReference>
<evidence type="ECO:0000313" key="9">
    <source>
        <dbReference type="EMBL" id="CAA9488314.1"/>
    </source>
</evidence>
<dbReference type="Pfam" id="PF00953">
    <property type="entry name" value="Glycos_transf_4"/>
    <property type="match status" value="1"/>
</dbReference>
<dbReference type="GO" id="GO:0016780">
    <property type="term" value="F:phosphotransferase activity, for other substituted phosphate groups"/>
    <property type="evidence" value="ECO:0007669"/>
    <property type="project" value="InterPro"/>
</dbReference>
<name>A0A6J4S3J0_9ACTN</name>
<dbReference type="PROSITE" id="PS01348">
    <property type="entry name" value="MRAY_2"/>
    <property type="match status" value="1"/>
</dbReference>
<protein>
    <submittedName>
        <fullName evidence="9">Undecaprenyl-phosphate N-acetylglucosaminyl 1-phosphate transferase</fullName>
        <ecNumber evidence="9">2.7.8.-</ecNumber>
    </submittedName>
</protein>
<dbReference type="GO" id="GO:0005886">
    <property type="term" value="C:plasma membrane"/>
    <property type="evidence" value="ECO:0007669"/>
    <property type="project" value="UniProtKB-SubCell"/>
</dbReference>
<evidence type="ECO:0000256" key="5">
    <source>
        <dbReference type="ARBA" id="ARBA00022989"/>
    </source>
</evidence>
<dbReference type="AlphaFoldDB" id="A0A6J4S3J0"/>
<evidence type="ECO:0000256" key="1">
    <source>
        <dbReference type="ARBA" id="ARBA00004651"/>
    </source>
</evidence>
<keyword evidence="2" id="KW-1003">Cell membrane</keyword>
<evidence type="ECO:0000256" key="3">
    <source>
        <dbReference type="ARBA" id="ARBA00022679"/>
    </source>
</evidence>
<feature type="transmembrane region" description="Helical" evidence="8">
    <location>
        <begin position="49"/>
        <end position="67"/>
    </location>
</feature>
<dbReference type="EC" id="2.7.8.-" evidence="9"/>
<evidence type="ECO:0000256" key="7">
    <source>
        <dbReference type="PIRSR" id="PIRSR600715-1"/>
    </source>
</evidence>
<dbReference type="EMBL" id="CADCVU010000053">
    <property type="protein sequence ID" value="CAA9488314.1"/>
    <property type="molecule type" value="Genomic_DNA"/>
</dbReference>
<keyword evidence="6 8" id="KW-0472">Membrane</keyword>
<dbReference type="InterPro" id="IPR000715">
    <property type="entry name" value="Glycosyl_transferase_4"/>
</dbReference>
<keyword evidence="5 8" id="KW-1133">Transmembrane helix</keyword>
<keyword evidence="4 8" id="KW-0812">Transmembrane</keyword>
<dbReference type="PANTHER" id="PTHR22926:SF3">
    <property type="entry name" value="UNDECAPRENYL-PHOSPHATE ALPHA-N-ACETYLGLUCOSAMINYL 1-PHOSPHATE TRANSFERASE"/>
    <property type="match status" value="1"/>
</dbReference>
<dbReference type="GO" id="GO:0046872">
    <property type="term" value="F:metal ion binding"/>
    <property type="evidence" value="ECO:0007669"/>
    <property type="project" value="UniProtKB-KW"/>
</dbReference>
<proteinExistence type="predicted"/>
<evidence type="ECO:0000256" key="4">
    <source>
        <dbReference type="ARBA" id="ARBA00022692"/>
    </source>
</evidence>
<organism evidence="9">
    <name type="scientific">uncultured Solirubrobacterales bacterium</name>
    <dbReference type="NCBI Taxonomy" id="768556"/>
    <lineage>
        <taxon>Bacteria</taxon>
        <taxon>Bacillati</taxon>
        <taxon>Actinomycetota</taxon>
        <taxon>Thermoleophilia</taxon>
        <taxon>Solirubrobacterales</taxon>
        <taxon>environmental samples</taxon>
    </lineage>
</organism>
<feature type="transmembrane region" description="Helical" evidence="8">
    <location>
        <begin position="6"/>
        <end position="28"/>
    </location>
</feature>
<evidence type="ECO:0000256" key="2">
    <source>
        <dbReference type="ARBA" id="ARBA00022475"/>
    </source>
</evidence>
<keyword evidence="7" id="KW-0479">Metal-binding</keyword>
<keyword evidence="3 9" id="KW-0808">Transferase</keyword>
<feature type="transmembrane region" description="Helical" evidence="8">
    <location>
        <begin position="291"/>
        <end position="311"/>
    </location>
</feature>
<dbReference type="InterPro" id="IPR018480">
    <property type="entry name" value="PNAcMuramoyl-5peptid_Trfase_CS"/>
</dbReference>
<feature type="transmembrane region" description="Helical" evidence="8">
    <location>
        <begin position="237"/>
        <end position="258"/>
    </location>
</feature>
<accession>A0A6J4S3J0</accession>
<dbReference type="GO" id="GO:0044038">
    <property type="term" value="P:cell wall macromolecule biosynthetic process"/>
    <property type="evidence" value="ECO:0007669"/>
    <property type="project" value="TreeGrafter"/>
</dbReference>
<comment type="subcellular location">
    <subcellularLocation>
        <location evidence="1">Cell membrane</location>
        <topology evidence="1">Multi-pass membrane protein</topology>
    </subcellularLocation>
</comment>
<comment type="cofactor">
    <cofactor evidence="7">
        <name>Mg(2+)</name>
        <dbReference type="ChEBI" id="CHEBI:18420"/>
    </cofactor>
</comment>
<dbReference type="PANTHER" id="PTHR22926">
    <property type="entry name" value="PHOSPHO-N-ACETYLMURAMOYL-PENTAPEPTIDE-TRANSFERASE"/>
    <property type="match status" value="1"/>
</dbReference>
<evidence type="ECO:0000256" key="6">
    <source>
        <dbReference type="ARBA" id="ARBA00023136"/>
    </source>
</evidence>
<keyword evidence="7" id="KW-0460">Magnesium</keyword>
<feature type="transmembrane region" description="Helical" evidence="8">
    <location>
        <begin position="323"/>
        <end position="345"/>
    </location>
</feature>
<gene>
    <name evidence="9" type="ORF">AVDCRST_MAG45-586</name>
</gene>
<sequence>MSALDAVWALLVAAALTLVATPAAAALARRVGALDKPKERGLHDRPMPRLGGLAILAGALLAAALFLPLGLEARGIMVGAAIAALLGALDDTFDLPAAPKLAGQVLAAAVPVLSEVRVENATLPFLGALYFGPILGGVLTLVGIVAVMNVVNFTDGVDGLAAGVCAIAAITFAAIALSLGREEAGVLAALTAGAALGFLPHNFHPASIFMGESGSGLLGLLLACVAIQGVLKTAAVVALAFPLVILAVPILDTGFVVAKRIKYRRPVYLGDRSHFHHRFANIGFSQRRTVLYLYGWTVALAGLALALRFVPYSDDRGNFDAEWTAVLLVAGLAAAATSVYLVYILEILKFRRFRERQLRREAITRGLAPPAEEQITAEIEREVQTGEFSAVGRE</sequence>
<evidence type="ECO:0000256" key="8">
    <source>
        <dbReference type="SAM" id="Phobius"/>
    </source>
</evidence>
<feature type="transmembrane region" description="Helical" evidence="8">
    <location>
        <begin position="160"/>
        <end position="179"/>
    </location>
</feature>
<dbReference type="GO" id="GO:0009103">
    <property type="term" value="P:lipopolysaccharide biosynthetic process"/>
    <property type="evidence" value="ECO:0007669"/>
    <property type="project" value="TreeGrafter"/>
</dbReference>
<feature type="transmembrane region" description="Helical" evidence="8">
    <location>
        <begin position="185"/>
        <end position="203"/>
    </location>
</feature>
<feature type="transmembrane region" description="Helical" evidence="8">
    <location>
        <begin position="130"/>
        <end position="153"/>
    </location>
</feature>